<evidence type="ECO:0000313" key="2">
    <source>
        <dbReference type="Proteomes" id="UP000789525"/>
    </source>
</evidence>
<gene>
    <name evidence="1" type="ORF">ACOLOM_LOCUS13612</name>
</gene>
<proteinExistence type="predicted"/>
<feature type="non-terminal residue" evidence="1">
    <location>
        <position position="1"/>
    </location>
</feature>
<sequence>WEWLTGNVRNIMSLFGQVADSPPTKVRHAAMALPPACSERRPTDSRREAAGRLGRPAITQRPTVHPDNLASCAKERVPHRDKTPTDHVRLEHSNGTSSMNQGQESAPVFTERWTQTSNTTPRTAHARAPPPPNWEDSG</sequence>
<comment type="caution">
    <text evidence="1">The sequence shown here is derived from an EMBL/GenBank/DDBJ whole genome shotgun (WGS) entry which is preliminary data.</text>
</comment>
<accession>A0ACA9QXP7</accession>
<dbReference type="EMBL" id="CAJVPT010063311">
    <property type="protein sequence ID" value="CAG8768414.1"/>
    <property type="molecule type" value="Genomic_DNA"/>
</dbReference>
<protein>
    <submittedName>
        <fullName evidence="1">9497_t:CDS:1</fullName>
    </submittedName>
</protein>
<evidence type="ECO:0000313" key="1">
    <source>
        <dbReference type="EMBL" id="CAG8768414.1"/>
    </source>
</evidence>
<reference evidence="1" key="1">
    <citation type="submission" date="2021-06" db="EMBL/GenBank/DDBJ databases">
        <authorList>
            <person name="Kallberg Y."/>
            <person name="Tangrot J."/>
            <person name="Rosling A."/>
        </authorList>
    </citation>
    <scope>NUCLEOTIDE SEQUENCE</scope>
    <source>
        <strain evidence="1">CL356</strain>
    </source>
</reference>
<name>A0ACA9QXP7_9GLOM</name>
<keyword evidence="2" id="KW-1185">Reference proteome</keyword>
<dbReference type="Proteomes" id="UP000789525">
    <property type="component" value="Unassembled WGS sequence"/>
</dbReference>
<organism evidence="1 2">
    <name type="scientific">Acaulospora colombiana</name>
    <dbReference type="NCBI Taxonomy" id="27376"/>
    <lineage>
        <taxon>Eukaryota</taxon>
        <taxon>Fungi</taxon>
        <taxon>Fungi incertae sedis</taxon>
        <taxon>Mucoromycota</taxon>
        <taxon>Glomeromycotina</taxon>
        <taxon>Glomeromycetes</taxon>
        <taxon>Diversisporales</taxon>
        <taxon>Acaulosporaceae</taxon>
        <taxon>Acaulospora</taxon>
    </lineage>
</organism>